<dbReference type="NCBIfam" id="TIGR01012">
    <property type="entry name" value="uS2_euk_arch"/>
    <property type="match status" value="1"/>
</dbReference>
<evidence type="ECO:0000313" key="8">
    <source>
        <dbReference type="Proteomes" id="UP001195914"/>
    </source>
</evidence>
<dbReference type="Proteomes" id="UP001195914">
    <property type="component" value="Unassembled WGS sequence"/>
</dbReference>
<evidence type="ECO:0000256" key="3">
    <source>
        <dbReference type="ARBA" id="ARBA00022490"/>
    </source>
</evidence>
<dbReference type="Gene3D" id="3.40.50.10490">
    <property type="entry name" value="Glucose-6-phosphate isomerase like protein, domain 1"/>
    <property type="match status" value="1"/>
</dbReference>
<dbReference type="Pfam" id="PF00318">
    <property type="entry name" value="Ribosomal_S2"/>
    <property type="match status" value="2"/>
</dbReference>
<keyword evidence="5 6" id="KW-0687">Ribonucleoprotein</keyword>
<evidence type="ECO:0000313" key="7">
    <source>
        <dbReference type="EMBL" id="KAK1933513.1"/>
    </source>
</evidence>
<comment type="subunit">
    <text evidence="6">Component of the small ribosomal subunit. Mature ribosomes consist of a small (40S) and a large (60S) subunit. The 40S subunit contains about 33 different proteins and 1 molecule of RNA (18S). The 60S subunit contains about 49 different proteins and 3 molecules of RNA (25S, 5.8S and 5S). Interacts with ribosomal protein S21.</text>
</comment>
<reference evidence="7" key="1">
    <citation type="journal article" date="2014" name="Nucleic Acids Res.">
        <title>The evolutionary dynamics of variant antigen genes in Babesia reveal a history of genomic innovation underlying host-parasite interaction.</title>
        <authorList>
            <person name="Jackson A.P."/>
            <person name="Otto T.D."/>
            <person name="Darby A."/>
            <person name="Ramaprasad A."/>
            <person name="Xia D."/>
            <person name="Echaide I.E."/>
            <person name="Farber M."/>
            <person name="Gahlot S."/>
            <person name="Gamble J."/>
            <person name="Gupta D."/>
            <person name="Gupta Y."/>
            <person name="Jackson L."/>
            <person name="Malandrin L."/>
            <person name="Malas T.B."/>
            <person name="Moussa E."/>
            <person name="Nair M."/>
            <person name="Reid A.J."/>
            <person name="Sanders M."/>
            <person name="Sharma J."/>
            <person name="Tracey A."/>
            <person name="Quail M.A."/>
            <person name="Weir W."/>
            <person name="Wastling J.M."/>
            <person name="Hall N."/>
            <person name="Willadsen P."/>
            <person name="Lingelbach K."/>
            <person name="Shiels B."/>
            <person name="Tait A."/>
            <person name="Berriman M."/>
            <person name="Allred D.R."/>
            <person name="Pain A."/>
        </authorList>
    </citation>
    <scope>NUCLEOTIDE SEQUENCE</scope>
    <source>
        <strain evidence="7">1802A</strain>
    </source>
</reference>
<dbReference type="CDD" id="cd01425">
    <property type="entry name" value="RPS2"/>
    <property type="match status" value="1"/>
</dbReference>
<dbReference type="PROSITE" id="PS00962">
    <property type="entry name" value="RIBOSOMAL_S2_1"/>
    <property type="match status" value="1"/>
</dbReference>
<organism evidence="7 8">
    <name type="scientific">Babesia divergens</name>
    <dbReference type="NCBI Taxonomy" id="32595"/>
    <lineage>
        <taxon>Eukaryota</taxon>
        <taxon>Sar</taxon>
        <taxon>Alveolata</taxon>
        <taxon>Apicomplexa</taxon>
        <taxon>Aconoidasida</taxon>
        <taxon>Piroplasmida</taxon>
        <taxon>Babesiidae</taxon>
        <taxon>Babesia</taxon>
    </lineage>
</organism>
<dbReference type="PRINTS" id="PR00395">
    <property type="entry name" value="RIBOSOMALS2"/>
</dbReference>
<reference evidence="7" key="2">
    <citation type="submission" date="2021-05" db="EMBL/GenBank/DDBJ databases">
        <authorList>
            <person name="Pain A."/>
        </authorList>
    </citation>
    <scope>NUCLEOTIDE SEQUENCE</scope>
    <source>
        <strain evidence="7">1802A</strain>
    </source>
</reference>
<keyword evidence="3 6" id="KW-0963">Cytoplasm</keyword>
<dbReference type="FunFam" id="3.40.50.10490:FF:000012">
    <property type="entry name" value="40S ribosomal protein SA"/>
    <property type="match status" value="1"/>
</dbReference>
<keyword evidence="4 6" id="KW-0689">Ribosomal protein</keyword>
<dbReference type="InterPro" id="IPR027498">
    <property type="entry name" value="Ribosomal_uS2_euk"/>
</dbReference>
<comment type="function">
    <text evidence="6">Required for the assembly and/or stability of the 40S ribosomal subunit. Required for the processing of the 20S rRNA-precursor to mature 18S rRNA in a late step of the maturation of 40S ribosomal subunits.</text>
</comment>
<dbReference type="GO" id="GO:0000028">
    <property type="term" value="P:ribosomal small subunit assembly"/>
    <property type="evidence" value="ECO:0007669"/>
    <property type="project" value="UniProtKB-UniRule"/>
</dbReference>
<evidence type="ECO:0000256" key="2">
    <source>
        <dbReference type="ARBA" id="ARBA00006242"/>
    </source>
</evidence>
<comment type="caution">
    <text evidence="7">The sequence shown here is derived from an EMBL/GenBank/DDBJ whole genome shotgun (WGS) entry which is preliminary data.</text>
</comment>
<sequence length="274" mass="31031">MMVQNTTQTEFTPDEDNIRMMLTCKVHIGTKNVENKMKKYVFTRTQEGVHLIDLSWTLKKIKLAARAIVAVSNPAEVVVVSARPYGSRAVLKFSHYVGSQPIAGSWIPGTLTNQITEKFIEPRLMIATDPRTDAQAIKESSYVSLPVVALCDTDSPLQCVDIAIPCNNKGKKSIALMYWLLAREVLYLRNQIKRGTPWDVMVDTFFWRDAEQLEIKSEEQKREEPAATTRPAIMSHIEGDWHQMQTPQAASDWKLMGAGADEWGNFVDARTTWQ</sequence>
<evidence type="ECO:0000256" key="4">
    <source>
        <dbReference type="ARBA" id="ARBA00022980"/>
    </source>
</evidence>
<comment type="similarity">
    <text evidence="2 6">Belongs to the universal ribosomal protein uS2 family.</text>
</comment>
<dbReference type="AlphaFoldDB" id="A0AAD9G821"/>
<dbReference type="GO" id="GO:0022627">
    <property type="term" value="C:cytosolic small ribosomal subunit"/>
    <property type="evidence" value="ECO:0007669"/>
    <property type="project" value="UniProtKB-UniRule"/>
</dbReference>
<evidence type="ECO:0000256" key="5">
    <source>
        <dbReference type="ARBA" id="ARBA00023274"/>
    </source>
</evidence>
<name>A0AAD9G821_BABDI</name>
<dbReference type="GO" id="GO:0003735">
    <property type="term" value="F:structural constituent of ribosome"/>
    <property type="evidence" value="ECO:0007669"/>
    <property type="project" value="UniProtKB-UniRule"/>
</dbReference>
<dbReference type="InterPro" id="IPR018130">
    <property type="entry name" value="Ribosomal_uS2_CS"/>
</dbReference>
<dbReference type="InterPro" id="IPR005707">
    <property type="entry name" value="Ribosomal_uS2_euk/arc"/>
</dbReference>
<keyword evidence="8" id="KW-1185">Reference proteome</keyword>
<dbReference type="PANTHER" id="PTHR11489">
    <property type="entry name" value="40S RIBOSOMAL PROTEIN SA"/>
    <property type="match status" value="1"/>
</dbReference>
<gene>
    <name evidence="7" type="ORF">X943_003994</name>
</gene>
<dbReference type="GO" id="GO:0006412">
    <property type="term" value="P:translation"/>
    <property type="evidence" value="ECO:0007669"/>
    <property type="project" value="UniProtKB-UniRule"/>
</dbReference>
<proteinExistence type="inferred from homology"/>
<dbReference type="InterPro" id="IPR001865">
    <property type="entry name" value="Ribosomal_uS2"/>
</dbReference>
<comment type="subcellular location">
    <subcellularLocation>
        <location evidence="1 6">Cytoplasm</location>
    </subcellularLocation>
</comment>
<accession>A0AAD9G821</accession>
<evidence type="ECO:0000256" key="1">
    <source>
        <dbReference type="ARBA" id="ARBA00004496"/>
    </source>
</evidence>
<evidence type="ECO:0000256" key="6">
    <source>
        <dbReference type="HAMAP-Rule" id="MF_03015"/>
    </source>
</evidence>
<dbReference type="HAMAP" id="MF_03015">
    <property type="entry name" value="Ribosomal_S2_euk"/>
    <property type="match status" value="1"/>
</dbReference>
<protein>
    <recommendedName>
        <fullName evidence="6">Small ribosomal subunit protein uS2</fullName>
    </recommendedName>
</protein>
<dbReference type="InterPro" id="IPR023591">
    <property type="entry name" value="Ribosomal_uS2_flav_dom_sf"/>
</dbReference>
<dbReference type="SUPFAM" id="SSF52313">
    <property type="entry name" value="Ribosomal protein S2"/>
    <property type="match status" value="1"/>
</dbReference>
<dbReference type="EMBL" id="JAHBMH010000073">
    <property type="protein sequence ID" value="KAK1933513.1"/>
    <property type="molecule type" value="Genomic_DNA"/>
</dbReference>